<dbReference type="SUPFAM" id="SSF56784">
    <property type="entry name" value="HAD-like"/>
    <property type="match status" value="1"/>
</dbReference>
<dbReference type="Gene3D" id="3.30.1240.10">
    <property type="match status" value="1"/>
</dbReference>
<evidence type="ECO:0000313" key="1">
    <source>
        <dbReference type="EMBL" id="SKA56909.1"/>
    </source>
</evidence>
<organism evidence="1 2">
    <name type="scientific">Photobacterium toruni</name>
    <dbReference type="NCBI Taxonomy" id="1935446"/>
    <lineage>
        <taxon>Bacteria</taxon>
        <taxon>Pseudomonadati</taxon>
        <taxon>Pseudomonadota</taxon>
        <taxon>Gammaproteobacteria</taxon>
        <taxon>Vibrionales</taxon>
        <taxon>Vibrionaceae</taxon>
        <taxon>Photobacterium</taxon>
    </lineage>
</organism>
<dbReference type="SFLD" id="SFLDG01144">
    <property type="entry name" value="C2.B.4:_PGP_Like"/>
    <property type="match status" value="1"/>
</dbReference>
<gene>
    <name evidence="1" type="primary">ybjI</name>
    <name evidence="1" type="ORF">CZ814_03804</name>
</gene>
<dbReference type="SFLD" id="SFLDG01140">
    <property type="entry name" value="C2.B:_Phosphomannomutase_and_P"/>
    <property type="match status" value="1"/>
</dbReference>
<dbReference type="OrthoDB" id="3180855at2"/>
<dbReference type="Gene3D" id="3.40.50.1000">
    <property type="entry name" value="HAD superfamily/HAD-like"/>
    <property type="match status" value="1"/>
</dbReference>
<reference evidence="1 2" key="1">
    <citation type="submission" date="2017-02" db="EMBL/GenBank/DDBJ databases">
        <authorList>
            <person name="Peterson S.W."/>
        </authorList>
    </citation>
    <scope>NUCLEOTIDE SEQUENCE [LARGE SCALE GENOMIC DNA]</scope>
    <source>
        <strain evidence="1 2">CECT 9189</strain>
    </source>
</reference>
<protein>
    <submittedName>
        <fullName evidence="1">Flavin mononucleotide phosphatase YbjI</fullName>
        <ecNumber evidence="1">3.1.3.-</ecNumber>
    </submittedName>
</protein>
<dbReference type="GO" id="GO:0005829">
    <property type="term" value="C:cytosol"/>
    <property type="evidence" value="ECO:0007669"/>
    <property type="project" value="TreeGrafter"/>
</dbReference>
<dbReference type="EC" id="3.1.3.-" evidence="1"/>
<dbReference type="AlphaFoldDB" id="A0A1T4UW16"/>
<dbReference type="PROSITE" id="PS01228">
    <property type="entry name" value="COF_1"/>
    <property type="match status" value="1"/>
</dbReference>
<dbReference type="GO" id="GO:0016791">
    <property type="term" value="F:phosphatase activity"/>
    <property type="evidence" value="ECO:0007669"/>
    <property type="project" value="TreeGrafter"/>
</dbReference>
<dbReference type="InterPro" id="IPR036412">
    <property type="entry name" value="HAD-like_sf"/>
</dbReference>
<dbReference type="Proteomes" id="UP000191116">
    <property type="component" value="Unassembled WGS sequence"/>
</dbReference>
<name>A0A1T4UW16_9GAMM</name>
<dbReference type="NCBIfam" id="TIGR01484">
    <property type="entry name" value="HAD-SF-IIB"/>
    <property type="match status" value="1"/>
</dbReference>
<evidence type="ECO:0000313" key="2">
    <source>
        <dbReference type="Proteomes" id="UP000191116"/>
    </source>
</evidence>
<dbReference type="PANTHER" id="PTHR10000">
    <property type="entry name" value="PHOSPHOSERINE PHOSPHATASE"/>
    <property type="match status" value="1"/>
</dbReference>
<dbReference type="PANTHER" id="PTHR10000:SF53">
    <property type="entry name" value="5-AMINO-6-(5-PHOSPHO-D-RIBITYLAMINO)URACIL PHOSPHATASE YBJI-RELATED"/>
    <property type="match status" value="1"/>
</dbReference>
<accession>A0A1T4UW16</accession>
<dbReference type="CDD" id="cd07518">
    <property type="entry name" value="HAD_YbiV-Like"/>
    <property type="match status" value="1"/>
</dbReference>
<dbReference type="InterPro" id="IPR006379">
    <property type="entry name" value="HAD-SF_hydro_IIB"/>
</dbReference>
<dbReference type="GO" id="GO:0000287">
    <property type="term" value="F:magnesium ion binding"/>
    <property type="evidence" value="ECO:0007669"/>
    <property type="project" value="TreeGrafter"/>
</dbReference>
<dbReference type="InterPro" id="IPR000150">
    <property type="entry name" value="Cof"/>
</dbReference>
<dbReference type="Pfam" id="PF08282">
    <property type="entry name" value="Hydrolase_3"/>
    <property type="match status" value="1"/>
</dbReference>
<dbReference type="EMBL" id="FUWP01000037">
    <property type="protein sequence ID" value="SKA56909.1"/>
    <property type="molecule type" value="Genomic_DNA"/>
</dbReference>
<sequence>MASSIKFIATDMDGTLLSDEKRLPADFYDIFNQLDAKNILFAAASGRQYQSLVNTFEPIKDKMLFIAENGTLVMHHGKELYSSTIPTSEIHTIINSIKTIDNTFIVLCGKNSAYTETTDAQALEEIKKYYHNLEFVDDLLMVDDEFIKIAVLNFNGTEQQVYPIIAPLYSQTHQVVISAQVWLDVMHKTASKGAAIKELQRIFDFTFEESMSFGDFLNDVEMLKETYFSYAMDNAHPEIKQLARFHAPSNNEQGVMTIIKEQVLK</sequence>
<dbReference type="SFLD" id="SFLDS00003">
    <property type="entry name" value="Haloacid_Dehalogenase"/>
    <property type="match status" value="1"/>
</dbReference>
<keyword evidence="1" id="KW-0378">Hydrolase</keyword>
<dbReference type="RefSeq" id="WP_080176463.1">
    <property type="nucleotide sequence ID" value="NZ_AP024854.1"/>
</dbReference>
<dbReference type="NCBIfam" id="TIGR00099">
    <property type="entry name" value="Cof-subfamily"/>
    <property type="match status" value="1"/>
</dbReference>
<dbReference type="InterPro" id="IPR023214">
    <property type="entry name" value="HAD_sf"/>
</dbReference>
<proteinExistence type="predicted"/>